<dbReference type="GO" id="GO:0005737">
    <property type="term" value="C:cytoplasm"/>
    <property type="evidence" value="ECO:0007669"/>
    <property type="project" value="UniProtKB-SubCell"/>
</dbReference>
<comment type="similarity">
    <text evidence="2">Belongs to the JIP scaffold family.</text>
</comment>
<dbReference type="PANTHER" id="PTHR47437">
    <property type="entry name" value="JNK-INTERACTING PROTEIN 1-LIKE PROTEIN"/>
    <property type="match status" value="1"/>
</dbReference>
<dbReference type="PROSITE" id="PS01179">
    <property type="entry name" value="PID"/>
    <property type="match status" value="1"/>
</dbReference>
<feature type="compositionally biased region" description="Polar residues" evidence="7">
    <location>
        <begin position="174"/>
        <end position="188"/>
    </location>
</feature>
<sequence length="731" mass="80938">MADTDTSSQAHRRFSPFSPCPPAPGQLHNDLSLEEFDDEDLSDIMSDCGISVRCSPAMSMSLSGLADEGKPGAMLARLQGDDLELELIDAEDETTTNLTIPLRQDPPGATRPGETTGKHTTLIQTQDSLNNNNNNCMTQKELSHTERPSSPPPDGGNVLNVTHWNNRENEDSSHNGSSAQPSRQAPANLNLKSNVAANLEGEDMTVNDGGKVVEIMDAMRGNPGSPGSGERGDPPGSAEPCREWSLAVGSNVGSFADSVDKGHLEVLELSGRGDPDGETVAPVPYSSSPCLPFAWDTEYFSVLAQPEDEEIEEEEKKDKENEKEEDDLDEADKSERIWEVDEGSSSFESSSSSRVTSPSSDIPKMTLDGNLIYLSPSETEKESDEDEKVDTEEREKVLEEEEENNFEPIRGIAESVLSYDPLKYMLVMDVGMRIDEESLAMRGTNTYDSRGPEVGAVDSVEFVEGCFGYATGHENEITFSKKFLNVFMNGASRSSSMESFGLFSCEIDGQEREQTHRAVFRFVPRHVDELNLDVDDPLLVLRQDGDFWCEGYNMRTGDRGVFPAYYAHAVPQDPEDVYGKERASSWLEKFSLRFLGSVEVPYHKGNTVLCAAMQKIALARRMTVHLKPPSLCTLEINSQGIRLVLKAGSFQGGLCSHIFKLRNISFCGYHPKRSNYFGFITKHPVDHRFACHVFVSEESARAVAESVGKAFQLFYREYLQYACPTEDIYLE</sequence>
<dbReference type="InterPro" id="IPR006020">
    <property type="entry name" value="PTB/PI_dom"/>
</dbReference>
<dbReference type="FunFam" id="2.30.30.40:FF:000032">
    <property type="entry name" value="Putative C-Jun-amino-terminal kinase-interacting protein 2"/>
    <property type="match status" value="1"/>
</dbReference>
<dbReference type="SMART" id="SM00462">
    <property type="entry name" value="PTB"/>
    <property type="match status" value="1"/>
</dbReference>
<dbReference type="Gene3D" id="2.30.30.40">
    <property type="entry name" value="SH3 Domains"/>
    <property type="match status" value="1"/>
</dbReference>
<evidence type="ECO:0000256" key="5">
    <source>
        <dbReference type="ARBA" id="ARBA00022553"/>
    </source>
</evidence>
<name>A0A8C4N494_EPTBU</name>
<feature type="compositionally biased region" description="Acidic residues" evidence="7">
    <location>
        <begin position="381"/>
        <end position="390"/>
    </location>
</feature>
<dbReference type="GO" id="GO:0046328">
    <property type="term" value="P:regulation of JNK cascade"/>
    <property type="evidence" value="ECO:0007669"/>
    <property type="project" value="InterPro"/>
</dbReference>
<dbReference type="SMART" id="SM00326">
    <property type="entry name" value="SH3"/>
    <property type="match status" value="1"/>
</dbReference>
<dbReference type="CDD" id="cd01212">
    <property type="entry name" value="PTB_JIP"/>
    <property type="match status" value="1"/>
</dbReference>
<evidence type="ECO:0000313" key="10">
    <source>
        <dbReference type="Ensembl" id="ENSEBUP00000000800.1"/>
    </source>
</evidence>
<feature type="compositionally biased region" description="Low complexity" evidence="7">
    <location>
        <begin position="344"/>
        <end position="360"/>
    </location>
</feature>
<dbReference type="Pfam" id="PF00640">
    <property type="entry name" value="PID"/>
    <property type="match status" value="1"/>
</dbReference>
<evidence type="ECO:0000256" key="3">
    <source>
        <dbReference type="ARBA" id="ARBA00022443"/>
    </source>
</evidence>
<dbReference type="InterPro" id="IPR047178">
    <property type="entry name" value="JIP1_scaffold"/>
</dbReference>
<evidence type="ECO:0000256" key="2">
    <source>
        <dbReference type="ARBA" id="ARBA00009866"/>
    </source>
</evidence>
<accession>A0A8C4N494</accession>
<evidence type="ECO:0000259" key="9">
    <source>
        <dbReference type="PROSITE" id="PS50002"/>
    </source>
</evidence>
<dbReference type="InterPro" id="IPR011993">
    <property type="entry name" value="PH-like_dom_sf"/>
</dbReference>
<dbReference type="PROSITE" id="PS50002">
    <property type="entry name" value="SH3"/>
    <property type="match status" value="1"/>
</dbReference>
<keyword evidence="5" id="KW-0597">Phosphoprotein</keyword>
<dbReference type="GeneTree" id="ENSGT00940000157089"/>
<dbReference type="Gene3D" id="2.30.29.30">
    <property type="entry name" value="Pleckstrin-homology domain (PH domain)/Phosphotyrosine-binding domain (PTB)"/>
    <property type="match status" value="1"/>
</dbReference>
<proteinExistence type="inferred from homology"/>
<feature type="domain" description="SH3" evidence="9">
    <location>
        <begin position="511"/>
        <end position="572"/>
    </location>
</feature>
<evidence type="ECO:0000313" key="11">
    <source>
        <dbReference type="Proteomes" id="UP000694388"/>
    </source>
</evidence>
<dbReference type="PANTHER" id="PTHR47437:SF4">
    <property type="entry name" value="JNK-INTERACTING PROTEIN 1-LIKE PROTEIN"/>
    <property type="match status" value="1"/>
</dbReference>
<feature type="region of interest" description="Disordered" evidence="7">
    <location>
        <begin position="1"/>
        <end position="30"/>
    </location>
</feature>
<feature type="compositionally biased region" description="Polar residues" evidence="7">
    <location>
        <begin position="118"/>
        <end position="129"/>
    </location>
</feature>
<dbReference type="AlphaFoldDB" id="A0A8C4N494"/>
<protein>
    <submittedName>
        <fullName evidence="10">Mitogen-activated protein kinase 8 interacting protein 1</fullName>
    </submittedName>
</protein>
<dbReference type="GO" id="GO:0005078">
    <property type="term" value="F:MAP-kinase scaffold activity"/>
    <property type="evidence" value="ECO:0007669"/>
    <property type="project" value="TreeGrafter"/>
</dbReference>
<keyword evidence="4" id="KW-0963">Cytoplasm</keyword>
<dbReference type="SUPFAM" id="SSF50729">
    <property type="entry name" value="PH domain-like"/>
    <property type="match status" value="1"/>
</dbReference>
<dbReference type="Ensembl" id="ENSEBUT00000001138.1">
    <property type="protein sequence ID" value="ENSEBUP00000000832.1"/>
    <property type="gene ID" value="ENSEBUG00000000849.1"/>
</dbReference>
<reference evidence="10" key="1">
    <citation type="submission" date="2025-05" db="UniProtKB">
        <authorList>
            <consortium name="Ensembl"/>
        </authorList>
    </citation>
    <scope>IDENTIFICATION</scope>
</reference>
<feature type="region of interest" description="Disordered" evidence="7">
    <location>
        <begin position="301"/>
        <end position="405"/>
    </location>
</feature>
<dbReference type="InterPro" id="IPR001452">
    <property type="entry name" value="SH3_domain"/>
</dbReference>
<evidence type="ECO:0000256" key="4">
    <source>
        <dbReference type="ARBA" id="ARBA00022490"/>
    </source>
</evidence>
<keyword evidence="3 6" id="KW-0728">SH3 domain</keyword>
<dbReference type="Ensembl" id="ENSEBUT00000001106.1">
    <property type="protein sequence ID" value="ENSEBUP00000000800.1"/>
    <property type="gene ID" value="ENSEBUG00000000849.1"/>
</dbReference>
<feature type="region of interest" description="Disordered" evidence="7">
    <location>
        <begin position="94"/>
        <end position="188"/>
    </location>
</feature>
<evidence type="ECO:0000256" key="7">
    <source>
        <dbReference type="SAM" id="MobiDB-lite"/>
    </source>
</evidence>
<dbReference type="GO" id="GO:0007254">
    <property type="term" value="P:JNK cascade"/>
    <property type="evidence" value="ECO:0007669"/>
    <property type="project" value="TreeGrafter"/>
</dbReference>
<dbReference type="Ensembl" id="ENSEBUT00000001127.1">
    <property type="protein sequence ID" value="ENSEBUP00000000821.1"/>
    <property type="gene ID" value="ENSEBUG00000000849.1"/>
</dbReference>
<dbReference type="GO" id="GO:0008432">
    <property type="term" value="F:JUN kinase binding"/>
    <property type="evidence" value="ECO:0007669"/>
    <property type="project" value="TreeGrafter"/>
</dbReference>
<comment type="subcellular location">
    <subcellularLocation>
        <location evidence="1">Cytoplasm</location>
    </subcellularLocation>
</comment>
<feature type="domain" description="PID" evidence="8">
    <location>
        <begin position="589"/>
        <end position="720"/>
    </location>
</feature>
<evidence type="ECO:0000259" key="8">
    <source>
        <dbReference type="PROSITE" id="PS01179"/>
    </source>
</evidence>
<organism evidence="10 11">
    <name type="scientific">Eptatretus burgeri</name>
    <name type="common">Inshore hagfish</name>
    <dbReference type="NCBI Taxonomy" id="7764"/>
    <lineage>
        <taxon>Eukaryota</taxon>
        <taxon>Metazoa</taxon>
        <taxon>Chordata</taxon>
        <taxon>Craniata</taxon>
        <taxon>Vertebrata</taxon>
        <taxon>Cyclostomata</taxon>
        <taxon>Myxini</taxon>
        <taxon>Myxiniformes</taxon>
        <taxon>Myxinidae</taxon>
        <taxon>Eptatretinae</taxon>
        <taxon>Eptatretus</taxon>
    </lineage>
</organism>
<dbReference type="Proteomes" id="UP000694388">
    <property type="component" value="Unplaced"/>
</dbReference>
<dbReference type="Pfam" id="PF14604">
    <property type="entry name" value="SH3_9"/>
    <property type="match status" value="1"/>
</dbReference>
<evidence type="ECO:0000256" key="6">
    <source>
        <dbReference type="PROSITE-ProRule" id="PRU00192"/>
    </source>
</evidence>
<dbReference type="FunFam" id="2.30.29.30:FF:000108">
    <property type="entry name" value="C-Jun-amino-terminal kinase-interacting protein 1 isoform X2"/>
    <property type="match status" value="1"/>
</dbReference>
<feature type="region of interest" description="Disordered" evidence="7">
    <location>
        <begin position="217"/>
        <end position="242"/>
    </location>
</feature>
<evidence type="ECO:0000256" key="1">
    <source>
        <dbReference type="ARBA" id="ARBA00004496"/>
    </source>
</evidence>
<keyword evidence="11" id="KW-1185">Reference proteome</keyword>